<dbReference type="InterPro" id="IPR034904">
    <property type="entry name" value="FSCA_dom_sf"/>
</dbReference>
<comment type="caution">
    <text evidence="1">The sequence shown here is derived from an EMBL/GenBank/DDBJ whole genome shotgun (WGS) entry which is preliminary data.</text>
</comment>
<dbReference type="RefSeq" id="WP_378262386.1">
    <property type="nucleotide sequence ID" value="NZ_JBHUKR010000004.1"/>
</dbReference>
<organism evidence="1 2">
    <name type="scientific">Amycolatopsis pigmentata</name>
    <dbReference type="NCBI Taxonomy" id="450801"/>
    <lineage>
        <taxon>Bacteria</taxon>
        <taxon>Bacillati</taxon>
        <taxon>Actinomycetota</taxon>
        <taxon>Actinomycetes</taxon>
        <taxon>Pseudonocardiales</taxon>
        <taxon>Pseudonocardiaceae</taxon>
        <taxon>Amycolatopsis</taxon>
    </lineage>
</organism>
<sequence length="181" mass="18588">MRLRDDAVAERLSRLDELLGQVEATPGPAGEVALAAVTELARVYGEALARAAGYVAEAAGPLEAFLADELLGHLLVLHEIHPEPVARRVARAIARLRPEVAGRGGMVELAGVDEGVATVVLALGGCGSTVDGVRKAVTEAVLAVAPELSEVSIMAPAKRGDTAFVPLASVTARARDSGVKS</sequence>
<proteinExistence type="predicted"/>
<name>A0ABW5FPD9_9PSEU</name>
<accession>A0ABW5FPD9</accession>
<keyword evidence="2" id="KW-1185">Reference proteome</keyword>
<evidence type="ECO:0008006" key="3">
    <source>
        <dbReference type="Google" id="ProtNLM"/>
    </source>
</evidence>
<dbReference type="SUPFAM" id="SSF117916">
    <property type="entry name" value="Fe-S cluster assembly (FSCA) domain-like"/>
    <property type="match status" value="1"/>
</dbReference>
<protein>
    <recommendedName>
        <fullName evidence="3">NifU family protein</fullName>
    </recommendedName>
</protein>
<dbReference type="EMBL" id="JBHUKR010000004">
    <property type="protein sequence ID" value="MFD2416035.1"/>
    <property type="molecule type" value="Genomic_DNA"/>
</dbReference>
<reference evidence="2" key="1">
    <citation type="journal article" date="2019" name="Int. J. Syst. Evol. Microbiol.">
        <title>The Global Catalogue of Microorganisms (GCM) 10K type strain sequencing project: providing services to taxonomists for standard genome sequencing and annotation.</title>
        <authorList>
            <consortium name="The Broad Institute Genomics Platform"/>
            <consortium name="The Broad Institute Genome Sequencing Center for Infectious Disease"/>
            <person name="Wu L."/>
            <person name="Ma J."/>
        </authorList>
    </citation>
    <scope>NUCLEOTIDE SEQUENCE [LARGE SCALE GENOMIC DNA]</scope>
    <source>
        <strain evidence="2">CGMCC 4.7645</strain>
    </source>
</reference>
<evidence type="ECO:0000313" key="1">
    <source>
        <dbReference type="EMBL" id="MFD2416035.1"/>
    </source>
</evidence>
<dbReference type="Gene3D" id="3.30.300.130">
    <property type="entry name" value="Fe-S cluster assembly (FSCA)"/>
    <property type="match status" value="1"/>
</dbReference>
<evidence type="ECO:0000313" key="2">
    <source>
        <dbReference type="Proteomes" id="UP001597417"/>
    </source>
</evidence>
<dbReference type="Proteomes" id="UP001597417">
    <property type="component" value="Unassembled WGS sequence"/>
</dbReference>
<gene>
    <name evidence="1" type="ORF">ACFSXZ_06820</name>
</gene>